<dbReference type="PANTHER" id="PTHR43877">
    <property type="entry name" value="AMINOALKYLPHOSPHONATE N-ACETYLTRANSFERASE-RELATED-RELATED"/>
    <property type="match status" value="1"/>
</dbReference>
<dbReference type="PANTHER" id="PTHR43877:SF2">
    <property type="entry name" value="AMINOALKYLPHOSPHONATE N-ACETYLTRANSFERASE-RELATED"/>
    <property type="match status" value="1"/>
</dbReference>
<sequence length="158" mass="17988">MATNMHSDPNILLSPLSLLDVPLMLEIEQQAHTHPWSRQLLASNFGGLYRNLGLWRGQQLLGYIILRVVAGEAELINIAVAPPLQGQGLGKRLMLAMFELAQEQQWQQVLLEVRESNLKAQQLYRQLGFSEIDRRKGYYPCQQNGREDALIMQCICSE</sequence>
<dbReference type="Pfam" id="PF00583">
    <property type="entry name" value="Acetyltransf_1"/>
    <property type="match status" value="1"/>
</dbReference>
<dbReference type="InterPro" id="IPR016181">
    <property type="entry name" value="Acyl_CoA_acyltransferase"/>
</dbReference>
<dbReference type="NCBIfam" id="TIGR01575">
    <property type="entry name" value="rimI"/>
    <property type="match status" value="1"/>
</dbReference>
<evidence type="ECO:0000256" key="1">
    <source>
        <dbReference type="ARBA" id="ARBA00022679"/>
    </source>
</evidence>
<dbReference type="InterPro" id="IPR006464">
    <property type="entry name" value="AcTrfase_RimI/Ard1"/>
</dbReference>
<feature type="binding site" evidence="3">
    <location>
        <begin position="78"/>
        <end position="80"/>
    </location>
    <ligand>
        <name>acetyl-CoA</name>
        <dbReference type="ChEBI" id="CHEBI:57288"/>
    </ligand>
</feature>
<comment type="caution">
    <text evidence="3">Lacks conserved residue(s) required for the propagation of feature annotation.</text>
</comment>
<keyword evidence="6" id="KW-1185">Reference proteome</keyword>
<dbReference type="PROSITE" id="PS51186">
    <property type="entry name" value="GNAT"/>
    <property type="match status" value="1"/>
</dbReference>
<dbReference type="InterPro" id="IPR000182">
    <property type="entry name" value="GNAT_dom"/>
</dbReference>
<feature type="domain" description="N-acetyltransferase" evidence="4">
    <location>
        <begin position="11"/>
        <end position="157"/>
    </location>
</feature>
<accession>A0ABQ1I209</accession>
<comment type="similarity">
    <text evidence="3">Belongs to the acetyltransferase family. RimI subfamily.</text>
</comment>
<dbReference type="CDD" id="cd04301">
    <property type="entry name" value="NAT_SF"/>
    <property type="match status" value="1"/>
</dbReference>
<comment type="function">
    <text evidence="3">Acetylates the N-terminal alanine of ribosomal protein bS18.</text>
</comment>
<evidence type="ECO:0000256" key="2">
    <source>
        <dbReference type="ARBA" id="ARBA00023315"/>
    </source>
</evidence>
<feature type="active site" description="Proton acceptor" evidence="3">
    <location>
        <position position="112"/>
    </location>
</feature>
<dbReference type="EC" id="2.3.1.266" evidence="3"/>
<name>A0ABQ1I209_9ALTE</name>
<dbReference type="InterPro" id="IPR043690">
    <property type="entry name" value="RimI"/>
</dbReference>
<dbReference type="SUPFAM" id="SSF55729">
    <property type="entry name" value="Acyl-CoA N-acyltransferases (Nat)"/>
    <property type="match status" value="1"/>
</dbReference>
<comment type="caution">
    <text evidence="5">The sequence shown here is derived from an EMBL/GenBank/DDBJ whole genome shotgun (WGS) entry which is preliminary data.</text>
</comment>
<evidence type="ECO:0000313" key="6">
    <source>
        <dbReference type="Proteomes" id="UP000651977"/>
    </source>
</evidence>
<evidence type="ECO:0000259" key="4">
    <source>
        <dbReference type="PROSITE" id="PS51186"/>
    </source>
</evidence>
<dbReference type="EMBL" id="BMDY01000009">
    <property type="protein sequence ID" value="GGB05202.1"/>
    <property type="molecule type" value="Genomic_DNA"/>
</dbReference>
<keyword evidence="2 3" id="KW-0012">Acyltransferase</keyword>
<keyword evidence="3" id="KW-0963">Cytoplasm</keyword>
<protein>
    <recommendedName>
        <fullName evidence="3">[Ribosomal protein bS18]-alanine N-acetyltransferase</fullName>
        <ecNumber evidence="3">2.3.1.266</ecNumber>
    </recommendedName>
</protein>
<dbReference type="InterPro" id="IPR050832">
    <property type="entry name" value="Bact_Acetyltransf"/>
</dbReference>
<comment type="subcellular location">
    <subcellularLocation>
        <location evidence="3">Cytoplasm</location>
    </subcellularLocation>
</comment>
<feature type="binding site" evidence="3">
    <location>
        <position position="117"/>
    </location>
    <ligand>
        <name>acetyl-CoA</name>
        <dbReference type="ChEBI" id="CHEBI:57288"/>
    </ligand>
</feature>
<keyword evidence="1 3" id="KW-0808">Transferase</keyword>
<feature type="active site" description="Proton donor" evidence="3">
    <location>
        <position position="124"/>
    </location>
</feature>
<dbReference type="Gene3D" id="3.40.630.30">
    <property type="match status" value="1"/>
</dbReference>
<reference evidence="6" key="1">
    <citation type="journal article" date="2019" name="Int. J. Syst. Evol. Microbiol.">
        <title>The Global Catalogue of Microorganisms (GCM) 10K type strain sequencing project: providing services to taxonomists for standard genome sequencing and annotation.</title>
        <authorList>
            <consortium name="The Broad Institute Genomics Platform"/>
            <consortium name="The Broad Institute Genome Sequencing Center for Infectious Disease"/>
            <person name="Wu L."/>
            <person name="Ma J."/>
        </authorList>
    </citation>
    <scope>NUCLEOTIDE SEQUENCE [LARGE SCALE GENOMIC DNA]</scope>
    <source>
        <strain evidence="6">CGMCC 1.10131</strain>
    </source>
</reference>
<gene>
    <name evidence="3 5" type="primary">rimI</name>
    <name evidence="5" type="ORF">GCM10007414_18160</name>
</gene>
<dbReference type="HAMAP" id="MF_02210">
    <property type="entry name" value="RimI"/>
    <property type="match status" value="1"/>
</dbReference>
<evidence type="ECO:0000313" key="5">
    <source>
        <dbReference type="EMBL" id="GGB05202.1"/>
    </source>
</evidence>
<evidence type="ECO:0000256" key="3">
    <source>
        <dbReference type="HAMAP-Rule" id="MF_02210"/>
    </source>
</evidence>
<dbReference type="Proteomes" id="UP000651977">
    <property type="component" value="Unassembled WGS sequence"/>
</dbReference>
<comment type="catalytic activity">
    <reaction evidence="3">
        <text>N-terminal L-alanyl-[ribosomal protein bS18] + acetyl-CoA = N-terminal N(alpha)-acetyl-L-alanyl-[ribosomal protein bS18] + CoA + H(+)</text>
        <dbReference type="Rhea" id="RHEA:43756"/>
        <dbReference type="Rhea" id="RHEA-COMP:10676"/>
        <dbReference type="Rhea" id="RHEA-COMP:10677"/>
        <dbReference type="ChEBI" id="CHEBI:15378"/>
        <dbReference type="ChEBI" id="CHEBI:57287"/>
        <dbReference type="ChEBI" id="CHEBI:57288"/>
        <dbReference type="ChEBI" id="CHEBI:64718"/>
        <dbReference type="ChEBI" id="CHEBI:83683"/>
        <dbReference type="EC" id="2.3.1.266"/>
    </reaction>
</comment>
<organism evidence="5 6">
    <name type="scientific">Agarivorans gilvus</name>
    <dbReference type="NCBI Taxonomy" id="680279"/>
    <lineage>
        <taxon>Bacteria</taxon>
        <taxon>Pseudomonadati</taxon>
        <taxon>Pseudomonadota</taxon>
        <taxon>Gammaproteobacteria</taxon>
        <taxon>Alteromonadales</taxon>
        <taxon>Alteromonadaceae</taxon>
        <taxon>Agarivorans</taxon>
    </lineage>
</organism>
<proteinExistence type="inferred from homology"/>